<feature type="compositionally biased region" description="Basic and acidic residues" evidence="1">
    <location>
        <begin position="254"/>
        <end position="270"/>
    </location>
</feature>
<evidence type="ECO:0000256" key="1">
    <source>
        <dbReference type="SAM" id="MobiDB-lite"/>
    </source>
</evidence>
<keyword evidence="2" id="KW-0812">Transmembrane</keyword>
<proteinExistence type="predicted"/>
<comment type="caution">
    <text evidence="4">The sequence shown here is derived from an EMBL/GenBank/DDBJ whole genome shotgun (WGS) entry which is preliminary data.</text>
</comment>
<keyword evidence="5" id="KW-1185">Reference proteome</keyword>
<dbReference type="RefSeq" id="WP_189578009.1">
    <property type="nucleotide sequence ID" value="NZ_BMXV01000009.1"/>
</dbReference>
<protein>
    <recommendedName>
        <fullName evidence="6">Thrombospondin type 3 repeat-containing protein</fullName>
    </recommendedName>
</protein>
<feature type="region of interest" description="Disordered" evidence="1">
    <location>
        <begin position="291"/>
        <end position="356"/>
    </location>
</feature>
<gene>
    <name evidence="4" type="ORF">GCM10007071_33600</name>
</gene>
<feature type="region of interest" description="Disordered" evidence="1">
    <location>
        <begin position="225"/>
        <end position="270"/>
    </location>
</feature>
<organism evidence="4 5">
    <name type="scientific">Marinobacter zhanjiangensis</name>
    <dbReference type="NCBI Taxonomy" id="578215"/>
    <lineage>
        <taxon>Bacteria</taxon>
        <taxon>Pseudomonadati</taxon>
        <taxon>Pseudomonadota</taxon>
        <taxon>Gammaproteobacteria</taxon>
        <taxon>Pseudomonadales</taxon>
        <taxon>Marinobacteraceae</taxon>
        <taxon>Marinobacter</taxon>
    </lineage>
</organism>
<feature type="chain" id="PRO_5047045475" description="Thrombospondin type 3 repeat-containing protein" evidence="3">
    <location>
        <begin position="25"/>
        <end position="440"/>
    </location>
</feature>
<accession>A0ABQ3B856</accession>
<name>A0ABQ3B856_9GAMM</name>
<reference evidence="5" key="1">
    <citation type="journal article" date="2019" name="Int. J. Syst. Evol. Microbiol.">
        <title>The Global Catalogue of Microorganisms (GCM) 10K type strain sequencing project: providing services to taxonomists for standard genome sequencing and annotation.</title>
        <authorList>
            <consortium name="The Broad Institute Genomics Platform"/>
            <consortium name="The Broad Institute Genome Sequencing Center for Infectious Disease"/>
            <person name="Wu L."/>
            <person name="Ma J."/>
        </authorList>
    </citation>
    <scope>NUCLEOTIDE SEQUENCE [LARGE SCALE GENOMIC DNA]</scope>
    <source>
        <strain evidence="5">KCTC 22280</strain>
    </source>
</reference>
<evidence type="ECO:0000256" key="2">
    <source>
        <dbReference type="SAM" id="Phobius"/>
    </source>
</evidence>
<evidence type="ECO:0000313" key="4">
    <source>
        <dbReference type="EMBL" id="GGY83575.1"/>
    </source>
</evidence>
<feature type="signal peptide" evidence="3">
    <location>
        <begin position="1"/>
        <end position="24"/>
    </location>
</feature>
<feature type="compositionally biased region" description="Acidic residues" evidence="1">
    <location>
        <begin position="231"/>
        <end position="253"/>
    </location>
</feature>
<evidence type="ECO:0000256" key="3">
    <source>
        <dbReference type="SAM" id="SignalP"/>
    </source>
</evidence>
<dbReference type="Proteomes" id="UP000601597">
    <property type="component" value="Unassembled WGS sequence"/>
</dbReference>
<evidence type="ECO:0000313" key="5">
    <source>
        <dbReference type="Proteomes" id="UP000601597"/>
    </source>
</evidence>
<dbReference type="EMBL" id="BMXV01000009">
    <property type="protein sequence ID" value="GGY83575.1"/>
    <property type="molecule type" value="Genomic_DNA"/>
</dbReference>
<keyword evidence="2" id="KW-0472">Membrane</keyword>
<keyword evidence="2" id="KW-1133">Transmembrane helix</keyword>
<sequence length="440" mass="47314">MRLPVQRYLILLLGLFGFANLAHAHEYFTEQSAAHAACLAGTSGEISSDCQEVKENPGGNYPYYYAAFTCGGGCKVNYFFKNQEPACEAPNYIDVVTGECVQVQEPEECFENGEIYSPDTKTCIPECENGTLLDGYCLLPDDDPDDPDDDCTPDTDGYQGTYGTGNGQVHVCAPAKSECEDQNGTYGIVNGEATCLPEGYGADTVCDSDSLNMIAVNDGYGFTCEKVDGYPGDEEEEEDPEPNTDTDGDGVPDEYDRTNDPDTGNRQRDDILDELGEGNRHLQNIDNRLKGITENGLPGTGGGNGSGDDSGNPAPTQEGQEQTNEELEGIGDTLDEMNEKMDNPDDGYSTDGLGNAATFEQSSNRLYGAISSHPTIAAVSQVPSIASNTSCPTYTFPANDYWGATTMDVHCDILENYRGQLSALFMAVWTIAAVVVFLKA</sequence>
<feature type="compositionally biased region" description="Gly residues" evidence="1">
    <location>
        <begin position="298"/>
        <end position="308"/>
    </location>
</feature>
<feature type="compositionally biased region" description="Acidic residues" evidence="1">
    <location>
        <begin position="323"/>
        <end position="336"/>
    </location>
</feature>
<feature type="transmembrane region" description="Helical" evidence="2">
    <location>
        <begin position="421"/>
        <end position="438"/>
    </location>
</feature>
<evidence type="ECO:0008006" key="6">
    <source>
        <dbReference type="Google" id="ProtNLM"/>
    </source>
</evidence>
<keyword evidence="3" id="KW-0732">Signal</keyword>